<protein>
    <recommendedName>
        <fullName evidence="2">Rab-GAP TBC domain-containing protein</fullName>
    </recommendedName>
</protein>
<dbReference type="Proteomes" id="UP001157974">
    <property type="component" value="Unassembled WGS sequence"/>
</dbReference>
<proteinExistence type="predicted"/>
<dbReference type="PANTHER" id="PTHR47219:SF9">
    <property type="entry name" value="GTPASE ACTIVATING PROTEIN AND CENTROSOME-ASSOCIATED, ISOFORM B"/>
    <property type="match status" value="1"/>
</dbReference>
<evidence type="ECO:0000313" key="4">
    <source>
        <dbReference type="Proteomes" id="UP001157974"/>
    </source>
</evidence>
<dbReference type="EMBL" id="JAMWBK010000010">
    <property type="protein sequence ID" value="KAJ8901889.1"/>
    <property type="molecule type" value="Genomic_DNA"/>
</dbReference>
<comment type="caution">
    <text evidence="3">The sequence shown here is derived from an EMBL/GenBank/DDBJ whole genome shotgun (WGS) entry which is preliminary data.</text>
</comment>
<dbReference type="PANTHER" id="PTHR47219">
    <property type="entry name" value="RAB GTPASE-ACTIVATING PROTEIN 1-LIKE"/>
    <property type="match status" value="1"/>
</dbReference>
<dbReference type="AlphaFoldDB" id="A0AAV8UH99"/>
<dbReference type="InterPro" id="IPR035969">
    <property type="entry name" value="Rab-GAP_TBC_sf"/>
</dbReference>
<evidence type="ECO:0000259" key="2">
    <source>
        <dbReference type="PROSITE" id="PS50086"/>
    </source>
</evidence>
<accession>A0AAV8UH99</accession>
<dbReference type="InterPro" id="IPR050302">
    <property type="entry name" value="Rab_GAP_TBC_domain"/>
</dbReference>
<dbReference type="SUPFAM" id="SSF47923">
    <property type="entry name" value="Ypt/Rab-GAP domain of gyp1p"/>
    <property type="match status" value="2"/>
</dbReference>
<evidence type="ECO:0000313" key="3">
    <source>
        <dbReference type="EMBL" id="KAJ8901889.1"/>
    </source>
</evidence>
<dbReference type="Pfam" id="PF00566">
    <property type="entry name" value="RabGAP-TBC"/>
    <property type="match status" value="1"/>
</dbReference>
<dbReference type="PROSITE" id="PS50086">
    <property type="entry name" value="TBC_RABGAP"/>
    <property type="match status" value="1"/>
</dbReference>
<dbReference type="GO" id="GO:0005096">
    <property type="term" value="F:GTPase activator activity"/>
    <property type="evidence" value="ECO:0007669"/>
    <property type="project" value="TreeGrafter"/>
</dbReference>
<dbReference type="InterPro" id="IPR000195">
    <property type="entry name" value="Rab-GAP-TBC_dom"/>
</dbReference>
<feature type="region of interest" description="Disordered" evidence="1">
    <location>
        <begin position="304"/>
        <end position="329"/>
    </location>
</feature>
<dbReference type="Gene3D" id="1.10.8.270">
    <property type="entry name" value="putative rabgap domain of human tbc1 domain family member 14 like domains"/>
    <property type="match status" value="1"/>
</dbReference>
<gene>
    <name evidence="3" type="ORF">NDN08_004094</name>
</gene>
<feature type="domain" description="Rab-GAP TBC" evidence="2">
    <location>
        <begin position="422"/>
        <end position="611"/>
    </location>
</feature>
<name>A0AAV8UH99_9RHOD</name>
<dbReference type="Gene3D" id="1.10.472.80">
    <property type="entry name" value="Ypt/Rab-GAP domain of gyp1p, domain 3"/>
    <property type="match status" value="1"/>
</dbReference>
<reference evidence="3 4" key="1">
    <citation type="journal article" date="2023" name="Nat. Commun.">
        <title>Origin of minicircular mitochondrial genomes in red algae.</title>
        <authorList>
            <person name="Lee Y."/>
            <person name="Cho C.H."/>
            <person name="Lee Y.M."/>
            <person name="Park S.I."/>
            <person name="Yang J.H."/>
            <person name="West J.A."/>
            <person name="Bhattacharya D."/>
            <person name="Yoon H.S."/>
        </authorList>
    </citation>
    <scope>NUCLEOTIDE SEQUENCE [LARGE SCALE GENOMIC DNA]</scope>
    <source>
        <strain evidence="3 4">CCMP1338</strain>
        <tissue evidence="3">Whole cell</tissue>
    </source>
</reference>
<sequence>MTSVSPNMSIVSLELGHKTSRDAEADLLDDGRGDGVCKEQVQAEGMENRASKNLEQKNSVMERKSLAACLKNEQASNEEKGMALSAMHKMIMDEDELDAMLELGVIGQVCQTLRGIHVFQKQVDKPGNALVDELTKEELNISCSGIRCIALLVNKSSKARTHLMEDKGLELVAIAALEKSMVDVRVDAYSTLATMGIWSGPRYALKVVETPGVMKCMDYIIRDENNEFDNMLKVSMVDAVSVLASRNRARKVLLDYEMEHSMRDAARSASNSRAFNLAAKASVASGALDGKTLNDLGFLVEVSDNDSDSSSDVQLVEEEDTNVTRTPSKPALEGTEVYDNVLRTQADMLNKDGNQGVSGRLLELGDYLTVARATAAATRGGSFSDTDAAATAEWRSLISGDPINVRRKNGDGAHLKALARQGIPHSLRCEVWPYLLSCTDLSGSDVYEKAVSTGVSKQIQVAIDKDITRTMPEHELFWAGGAQVGLKSLRAVLRAYAAYHPEVGYCQGMSSLCALFMVNAETEADAFHMFAAFMDQFRFKGVYSDGLPVMYELVEKITYLGMEKVPAVMDKIAAEGVPLDSFLPVWVMTGFTYYFPPTLAFKIWDIMLVEGNTDMFVCSALAVLALSEAIIMSGNMEQITLWFQNGFAERKTGIVDNPELFLKVALEFENAAKIEEVDEEPTCGIFSKQHPLRGVRRLPRRTFEFVHRTGRRPFSKLAERRRKPS</sequence>
<evidence type="ECO:0000256" key="1">
    <source>
        <dbReference type="SAM" id="MobiDB-lite"/>
    </source>
</evidence>
<dbReference type="Gene3D" id="1.10.10.750">
    <property type="entry name" value="Ypt/Rab-GAP domain of gyp1p, domain 1"/>
    <property type="match status" value="1"/>
</dbReference>
<dbReference type="SUPFAM" id="SSF48371">
    <property type="entry name" value="ARM repeat"/>
    <property type="match status" value="1"/>
</dbReference>
<feature type="compositionally biased region" description="Acidic residues" evidence="1">
    <location>
        <begin position="304"/>
        <end position="321"/>
    </location>
</feature>
<dbReference type="InterPro" id="IPR016024">
    <property type="entry name" value="ARM-type_fold"/>
</dbReference>
<dbReference type="GO" id="GO:0031267">
    <property type="term" value="F:small GTPase binding"/>
    <property type="evidence" value="ECO:0007669"/>
    <property type="project" value="TreeGrafter"/>
</dbReference>
<keyword evidence="4" id="KW-1185">Reference proteome</keyword>
<dbReference type="SMART" id="SM00164">
    <property type="entry name" value="TBC"/>
    <property type="match status" value="1"/>
</dbReference>
<organism evidence="3 4">
    <name type="scientific">Rhodosorus marinus</name>
    <dbReference type="NCBI Taxonomy" id="101924"/>
    <lineage>
        <taxon>Eukaryota</taxon>
        <taxon>Rhodophyta</taxon>
        <taxon>Stylonematophyceae</taxon>
        <taxon>Stylonematales</taxon>
        <taxon>Stylonemataceae</taxon>
        <taxon>Rhodosorus</taxon>
    </lineage>
</organism>